<gene>
    <name evidence="1" type="ORF">GCM10022226_80500</name>
</gene>
<dbReference type="EMBL" id="BAAAZR010000063">
    <property type="protein sequence ID" value="GAA3845225.1"/>
    <property type="molecule type" value="Genomic_DNA"/>
</dbReference>
<protein>
    <submittedName>
        <fullName evidence="1">Uncharacterized protein</fullName>
    </submittedName>
</protein>
<dbReference type="RefSeq" id="WP_344953129.1">
    <property type="nucleotide sequence ID" value="NZ_BAAAZR010000063.1"/>
</dbReference>
<evidence type="ECO:0000313" key="2">
    <source>
        <dbReference type="Proteomes" id="UP001500888"/>
    </source>
</evidence>
<sequence>MEALPAGQRATPFVAELAELQATRRAAGGGFVVLPEWAQILERHFPAQES</sequence>
<evidence type="ECO:0000313" key="1">
    <source>
        <dbReference type="EMBL" id="GAA3845225.1"/>
    </source>
</evidence>
<reference evidence="2" key="1">
    <citation type="journal article" date="2019" name="Int. J. Syst. Evol. Microbiol.">
        <title>The Global Catalogue of Microorganisms (GCM) 10K type strain sequencing project: providing services to taxonomists for standard genome sequencing and annotation.</title>
        <authorList>
            <consortium name="The Broad Institute Genomics Platform"/>
            <consortium name="The Broad Institute Genome Sequencing Center for Infectious Disease"/>
            <person name="Wu L."/>
            <person name="Ma J."/>
        </authorList>
    </citation>
    <scope>NUCLEOTIDE SEQUENCE [LARGE SCALE GENOMIC DNA]</scope>
    <source>
        <strain evidence="2">JCM 16908</strain>
    </source>
</reference>
<name>A0ABP7JIB7_9ACTN</name>
<organism evidence="1 2">
    <name type="scientific">Sphaerisporangium flaviroseum</name>
    <dbReference type="NCBI Taxonomy" id="509199"/>
    <lineage>
        <taxon>Bacteria</taxon>
        <taxon>Bacillati</taxon>
        <taxon>Actinomycetota</taxon>
        <taxon>Actinomycetes</taxon>
        <taxon>Streptosporangiales</taxon>
        <taxon>Streptosporangiaceae</taxon>
        <taxon>Sphaerisporangium</taxon>
    </lineage>
</organism>
<accession>A0ABP7JIB7</accession>
<comment type="caution">
    <text evidence="1">The sequence shown here is derived from an EMBL/GenBank/DDBJ whole genome shotgun (WGS) entry which is preliminary data.</text>
</comment>
<keyword evidence="2" id="KW-1185">Reference proteome</keyword>
<proteinExistence type="predicted"/>
<dbReference type="Proteomes" id="UP001500888">
    <property type="component" value="Unassembled WGS sequence"/>
</dbReference>